<protein>
    <recommendedName>
        <fullName evidence="4">Auxilin-related protein 1</fullName>
    </recommendedName>
</protein>
<dbReference type="Gene3D" id="1.10.287.110">
    <property type="entry name" value="DnaJ domain"/>
    <property type="match status" value="1"/>
</dbReference>
<gene>
    <name evidence="2" type="ORF">ILEXP_LOCUS20184</name>
</gene>
<reference evidence="2 3" key="1">
    <citation type="submission" date="2024-02" db="EMBL/GenBank/DDBJ databases">
        <authorList>
            <person name="Vignale AGUSTIN F."/>
            <person name="Sosa J E."/>
            <person name="Modenutti C."/>
        </authorList>
    </citation>
    <scope>NUCLEOTIDE SEQUENCE [LARGE SCALE GENOMIC DNA]</scope>
</reference>
<dbReference type="AlphaFoldDB" id="A0ABC8SBX6"/>
<evidence type="ECO:0000313" key="3">
    <source>
        <dbReference type="Proteomes" id="UP001642360"/>
    </source>
</evidence>
<organism evidence="2 3">
    <name type="scientific">Ilex paraguariensis</name>
    <name type="common">yerba mate</name>
    <dbReference type="NCBI Taxonomy" id="185542"/>
    <lineage>
        <taxon>Eukaryota</taxon>
        <taxon>Viridiplantae</taxon>
        <taxon>Streptophyta</taxon>
        <taxon>Embryophyta</taxon>
        <taxon>Tracheophyta</taxon>
        <taxon>Spermatophyta</taxon>
        <taxon>Magnoliopsida</taxon>
        <taxon>eudicotyledons</taxon>
        <taxon>Gunneridae</taxon>
        <taxon>Pentapetalae</taxon>
        <taxon>asterids</taxon>
        <taxon>campanulids</taxon>
        <taxon>Aquifoliales</taxon>
        <taxon>Aquifoliaceae</taxon>
        <taxon>Ilex</taxon>
    </lineage>
</organism>
<feature type="compositionally biased region" description="Polar residues" evidence="1">
    <location>
        <begin position="324"/>
        <end position="335"/>
    </location>
</feature>
<sequence>MDEFGVLVESIGFKTPVKSAPMANLKGKTYLNNGFPQNLGLNSGFNTKPSSINRPKSAQNSDSINGSFVDDLDGFLRSNNRQATQNFGGFDDIFGGPISNSNSSDCHVGGGNGSIFDLDSMHKGSTNSNSNSKSKLYGHGGDDDIFGEFTGSKGPVSGNYDDVFGSMASPPRQSDSVDDLLGDFGGMGLNSNDSKRNSGKAEEKGSGFDGLIPGFGGSSPSSIGEKSETTRFWHSSGHSSKSTSATAEDPFVVLESSSSQSYTSSVLFSDPLDQDARQRSVLSPIGFENDLDSIFSMGDKARSRSPTKDPVFDTLFPESGGSVVEQTTSGMPSSTKKAVSVTNFFDDFSPIFGEATASHGKFQEIEGESEERRRARLNHHMRTHTRMANALAEKNQRDLKTQREQEERHRLAETLGDDIKRWAAGKEGNLRALLSSLQHVFVRIIE</sequence>
<feature type="compositionally biased region" description="Low complexity" evidence="1">
    <location>
        <begin position="234"/>
        <end position="246"/>
    </location>
</feature>
<dbReference type="PANTHER" id="PTHR23172:SF76">
    <property type="entry name" value="AUXILIN-RELATED PROTEIN 1-LIKE"/>
    <property type="match status" value="1"/>
</dbReference>
<evidence type="ECO:0000313" key="2">
    <source>
        <dbReference type="EMBL" id="CAK9152007.1"/>
    </source>
</evidence>
<feature type="compositionally biased region" description="Basic and acidic residues" evidence="1">
    <location>
        <begin position="193"/>
        <end position="206"/>
    </location>
</feature>
<keyword evidence="3" id="KW-1185">Reference proteome</keyword>
<feature type="region of interest" description="Disordered" evidence="1">
    <location>
        <begin position="299"/>
        <end position="335"/>
    </location>
</feature>
<dbReference type="PANTHER" id="PTHR23172">
    <property type="entry name" value="AUXILIN/CYCLIN G-ASSOCIATED KINASE-RELATED"/>
    <property type="match status" value="1"/>
</dbReference>
<proteinExistence type="predicted"/>
<feature type="region of interest" description="Disordered" evidence="1">
    <location>
        <begin position="168"/>
        <end position="246"/>
    </location>
</feature>
<comment type="caution">
    <text evidence="2">The sequence shown here is derived from an EMBL/GenBank/DDBJ whole genome shotgun (WGS) entry which is preliminary data.</text>
</comment>
<evidence type="ECO:0000256" key="1">
    <source>
        <dbReference type="SAM" id="MobiDB-lite"/>
    </source>
</evidence>
<evidence type="ECO:0008006" key="4">
    <source>
        <dbReference type="Google" id="ProtNLM"/>
    </source>
</evidence>
<feature type="compositionally biased region" description="Basic and acidic residues" evidence="1">
    <location>
        <begin position="299"/>
        <end position="311"/>
    </location>
</feature>
<dbReference type="EMBL" id="CAUOFW020002192">
    <property type="protein sequence ID" value="CAK9152007.1"/>
    <property type="molecule type" value="Genomic_DNA"/>
</dbReference>
<dbReference type="InterPro" id="IPR036869">
    <property type="entry name" value="J_dom_sf"/>
</dbReference>
<dbReference type="SUPFAM" id="SSF46565">
    <property type="entry name" value="Chaperone J-domain"/>
    <property type="match status" value="1"/>
</dbReference>
<accession>A0ABC8SBX6</accession>
<name>A0ABC8SBX6_9AQUA</name>
<dbReference type="Proteomes" id="UP001642360">
    <property type="component" value="Unassembled WGS sequence"/>
</dbReference>